<dbReference type="InterPro" id="IPR001466">
    <property type="entry name" value="Beta-lactam-related"/>
</dbReference>
<protein>
    <submittedName>
        <fullName evidence="3">Beta-lactamase family protein</fullName>
    </submittedName>
</protein>
<evidence type="ECO:0000313" key="4">
    <source>
        <dbReference type="Proteomes" id="UP001430796"/>
    </source>
</evidence>
<organism evidence="3 4">
    <name type="scientific">Marilutibacter chinensis</name>
    <dbReference type="NCBI Taxonomy" id="2912247"/>
    <lineage>
        <taxon>Bacteria</taxon>
        <taxon>Pseudomonadati</taxon>
        <taxon>Pseudomonadota</taxon>
        <taxon>Gammaproteobacteria</taxon>
        <taxon>Lysobacterales</taxon>
        <taxon>Lysobacteraceae</taxon>
        <taxon>Marilutibacter</taxon>
    </lineage>
</organism>
<keyword evidence="4" id="KW-1185">Reference proteome</keyword>
<feature type="domain" description="Beta-lactamase-related" evidence="2">
    <location>
        <begin position="45"/>
        <end position="344"/>
    </location>
</feature>
<proteinExistence type="predicted"/>
<comment type="caution">
    <text evidence="3">The sequence shown here is derived from an EMBL/GenBank/DDBJ whole genome shotgun (WGS) entry which is preliminary data.</text>
</comment>
<dbReference type="PANTHER" id="PTHR43283">
    <property type="entry name" value="BETA-LACTAMASE-RELATED"/>
    <property type="match status" value="1"/>
</dbReference>
<dbReference type="RefSeq" id="WP_237053076.1">
    <property type="nucleotide sequence ID" value="NZ_JAKJPO010000001.1"/>
</dbReference>
<dbReference type="Gene3D" id="3.40.710.10">
    <property type="entry name" value="DD-peptidase/beta-lactamase superfamily"/>
    <property type="match status" value="1"/>
</dbReference>
<sequence>MTEGRFRRIGRWMATACLLGALLPGHASPPQDRADRHEDPDFAGLERLIVREMESAGVPGLSMAVIRDGAIVYRGAFGVTNLETGEPITERTLFEAASLSKPVFAYFTMLQVDKGLLDLDRPLHEYLPHESLVPDPRHELLTARMVLAHASGLPNWRSETGGELKLLFEPGTRFGYSGEAYEYLKSVLGHILRTDDEGLQAHLKREVADPAGARYMQYTWDDAIPSLKAFGHRNGAVTDNDRHDRNFGAAYSLITTPSDYARFLIALMRPVGSNAAVVEDLLSLQTALPPERGEMHRSLGFPVKKTGKGFRYYHSGNNGDFRAYCHFYRDTGDGVVIFGNSDNLFTSDLAGHVVEYLGDRWFYM</sequence>
<evidence type="ECO:0000313" key="3">
    <source>
        <dbReference type="EMBL" id="MCF7220725.1"/>
    </source>
</evidence>
<feature type="signal peptide" evidence="1">
    <location>
        <begin position="1"/>
        <end position="27"/>
    </location>
</feature>
<dbReference type="EMBL" id="JAKJPO010000001">
    <property type="protein sequence ID" value="MCF7220725.1"/>
    <property type="molecule type" value="Genomic_DNA"/>
</dbReference>
<reference evidence="3 4" key="2">
    <citation type="submission" date="2022-01" db="EMBL/GenBank/DDBJ databases">
        <title>Lysobacter chinensis sp. nov., a bacterium isolated from cow dung compost.</title>
        <authorList>
            <person name="Liu Y."/>
        </authorList>
    </citation>
    <scope>NUCLEOTIDE SEQUENCE [LARGE SCALE GENOMIC DNA]</scope>
    <source>
        <strain evidence="3 4">TLK-CK17</strain>
    </source>
</reference>
<accession>A0ABS9HQR6</accession>
<dbReference type="Proteomes" id="UP001430796">
    <property type="component" value="Unassembled WGS sequence"/>
</dbReference>
<dbReference type="SUPFAM" id="SSF56601">
    <property type="entry name" value="beta-lactamase/transpeptidase-like"/>
    <property type="match status" value="1"/>
</dbReference>
<reference evidence="3 4" key="3">
    <citation type="submission" date="2022-01" db="EMBL/GenBank/DDBJ databases">
        <authorList>
            <person name="Zhou L.Y."/>
        </authorList>
    </citation>
    <scope>NUCLEOTIDE SEQUENCE [LARGE SCALE GENOMIC DNA]</scope>
    <source>
        <strain evidence="3 4">TLK-CK17</strain>
    </source>
</reference>
<name>A0ABS9HQR6_9GAMM</name>
<dbReference type="InterPro" id="IPR012338">
    <property type="entry name" value="Beta-lactam/transpept-like"/>
</dbReference>
<evidence type="ECO:0000256" key="1">
    <source>
        <dbReference type="SAM" id="SignalP"/>
    </source>
</evidence>
<dbReference type="PANTHER" id="PTHR43283:SF18">
    <property type="match status" value="1"/>
</dbReference>
<evidence type="ECO:0000259" key="2">
    <source>
        <dbReference type="Pfam" id="PF00144"/>
    </source>
</evidence>
<dbReference type="Pfam" id="PF00144">
    <property type="entry name" value="Beta-lactamase"/>
    <property type="match status" value="1"/>
</dbReference>
<reference evidence="4" key="1">
    <citation type="submission" date="2022-01" db="EMBL/GenBank/DDBJ databases">
        <title>Lysobacter chinensis sp. nov., a bacterium isolated from cow dung compost.</title>
        <authorList>
            <person name="Zhou L.Y."/>
        </authorList>
    </citation>
    <scope>NUCLEOTIDE SEQUENCE [LARGE SCALE GENOMIC DNA]</scope>
    <source>
        <strain evidence="4">TLK-CK17</strain>
    </source>
</reference>
<dbReference type="InterPro" id="IPR050789">
    <property type="entry name" value="Diverse_Enzym_Activities"/>
</dbReference>
<feature type="chain" id="PRO_5045094707" evidence="1">
    <location>
        <begin position="28"/>
        <end position="364"/>
    </location>
</feature>
<gene>
    <name evidence="3" type="ORF">L3V18_02815</name>
</gene>
<keyword evidence="1" id="KW-0732">Signal</keyword>